<dbReference type="EnsemblMetazoa" id="GBRI042336-RA">
    <property type="protein sequence ID" value="GBRI042336-PA"/>
    <property type="gene ID" value="GBRI042336"/>
</dbReference>
<dbReference type="Proteomes" id="UP000091820">
    <property type="component" value="Unassembled WGS sequence"/>
</dbReference>
<dbReference type="InterPro" id="IPR009057">
    <property type="entry name" value="Homeodomain-like_sf"/>
</dbReference>
<proteinExistence type="predicted"/>
<keyword evidence="6" id="KW-1185">Reference proteome</keyword>
<name>A0A1A9X2V7_9MUSC</name>
<keyword evidence="2 3" id="KW-0539">Nucleus</keyword>
<evidence type="ECO:0000259" key="4">
    <source>
        <dbReference type="PROSITE" id="PS50960"/>
    </source>
</evidence>
<dbReference type="VEuPathDB" id="VectorBase:GBRI042336"/>
<dbReference type="PROSITE" id="PS50960">
    <property type="entry name" value="HTH_PSQ"/>
    <property type="match status" value="1"/>
</dbReference>
<dbReference type="InterPro" id="IPR051095">
    <property type="entry name" value="Dros_DevTransReg"/>
</dbReference>
<dbReference type="InterPro" id="IPR007889">
    <property type="entry name" value="HTH_Psq"/>
</dbReference>
<reference evidence="5" key="2">
    <citation type="submission" date="2020-05" db="UniProtKB">
        <authorList>
            <consortium name="EnsemblMetazoa"/>
        </authorList>
    </citation>
    <scope>IDENTIFICATION</scope>
    <source>
        <strain evidence="5">IAEA</strain>
    </source>
</reference>
<evidence type="ECO:0000313" key="6">
    <source>
        <dbReference type="Proteomes" id="UP000091820"/>
    </source>
</evidence>
<dbReference type="GO" id="GO:0005634">
    <property type="term" value="C:nucleus"/>
    <property type="evidence" value="ECO:0007669"/>
    <property type="project" value="UniProtKB-SubCell"/>
</dbReference>
<evidence type="ECO:0000256" key="3">
    <source>
        <dbReference type="PROSITE-ProRule" id="PRU00320"/>
    </source>
</evidence>
<sequence>MAAKMIESGHPWTASTSSTSVTDSYQYQLQSMWQKCWNTNQQNLVQQLRFRERGPLKSWRPEAMAEAIFSVLKEGLSLSQAARKYDIPYPTFVLYANRVHNMLGPSLDGGSDPRPKARGRPQRILLGMWPDDLIRSVIKAVVFRDYREIKDELGGLSYVNGQPNVPPHFSNPNTIITNGMHNAAKLAVQNTILASQESSSPLNSMTESFRRHIISQQQQQSPASQNMNLYKSPAYLQRSEMTEQAPDLLSKQMNERRSTENLADLSKLGLMNLSGMNTLPSSGSCGNQSMHPNANAYAMEREMECSREKERDHKLKEAIQARQFGNCSRGSATGAGDGQKQVPPSCFSTGPSSPYPYFKNKDHAIQYAYNKKFLENLPPGIDFEAIANGLFQKSAVKSPRFEDLFSGQDANELLANNETGIATAFPSQRDSNLMQIKLEQQQITEMQNEVTKISPPIIPCADAGADAGANDVGGYIITQQLSPQSVNNHYDNLGMFVSYCQKDLHCIWYLNLSRGRLSCNRPFKGLQENIHRKDETIHHASPQISTAKHKIFSDKSFDSLDQLSEYRAKCEPRLKIN</sequence>
<keyword evidence="3" id="KW-0238">DNA-binding</keyword>
<evidence type="ECO:0000256" key="1">
    <source>
        <dbReference type="ARBA" id="ARBA00004123"/>
    </source>
</evidence>
<accession>A0A1A9X2V7</accession>
<dbReference type="SUPFAM" id="SSF46689">
    <property type="entry name" value="Homeodomain-like"/>
    <property type="match status" value="1"/>
</dbReference>
<dbReference type="GO" id="GO:0003677">
    <property type="term" value="F:DNA binding"/>
    <property type="evidence" value="ECO:0007669"/>
    <property type="project" value="UniProtKB-UniRule"/>
</dbReference>
<evidence type="ECO:0000313" key="5">
    <source>
        <dbReference type="EnsemblMetazoa" id="GBRI042336-PA"/>
    </source>
</evidence>
<protein>
    <recommendedName>
        <fullName evidence="4">HTH psq-type domain-containing protein</fullName>
    </recommendedName>
</protein>
<reference evidence="6" key="1">
    <citation type="submission" date="2014-03" db="EMBL/GenBank/DDBJ databases">
        <authorList>
            <person name="Aksoy S."/>
            <person name="Warren W."/>
            <person name="Wilson R.K."/>
        </authorList>
    </citation>
    <scope>NUCLEOTIDE SEQUENCE [LARGE SCALE GENOMIC DNA]</scope>
    <source>
        <strain evidence="6">IAEA</strain>
    </source>
</reference>
<evidence type="ECO:0000256" key="2">
    <source>
        <dbReference type="ARBA" id="ARBA00023242"/>
    </source>
</evidence>
<organism evidence="5 6">
    <name type="scientific">Glossina brevipalpis</name>
    <dbReference type="NCBI Taxonomy" id="37001"/>
    <lineage>
        <taxon>Eukaryota</taxon>
        <taxon>Metazoa</taxon>
        <taxon>Ecdysozoa</taxon>
        <taxon>Arthropoda</taxon>
        <taxon>Hexapoda</taxon>
        <taxon>Insecta</taxon>
        <taxon>Pterygota</taxon>
        <taxon>Neoptera</taxon>
        <taxon>Endopterygota</taxon>
        <taxon>Diptera</taxon>
        <taxon>Brachycera</taxon>
        <taxon>Muscomorpha</taxon>
        <taxon>Hippoboscoidea</taxon>
        <taxon>Glossinidae</taxon>
        <taxon>Glossina</taxon>
    </lineage>
</organism>
<feature type="domain" description="HTH psq-type" evidence="4">
    <location>
        <begin position="50"/>
        <end position="102"/>
    </location>
</feature>
<dbReference type="PANTHER" id="PTHR23110">
    <property type="entry name" value="BTB DOMAIN TRANSCRIPTION FACTOR"/>
    <property type="match status" value="1"/>
</dbReference>
<dbReference type="PANTHER" id="PTHR23110:SF109">
    <property type="entry name" value="FI07618P-RELATED"/>
    <property type="match status" value="1"/>
</dbReference>
<dbReference type="Pfam" id="PF05225">
    <property type="entry name" value="HTH_psq"/>
    <property type="match status" value="1"/>
</dbReference>
<dbReference type="GO" id="GO:0006357">
    <property type="term" value="P:regulation of transcription by RNA polymerase II"/>
    <property type="evidence" value="ECO:0007669"/>
    <property type="project" value="TreeGrafter"/>
</dbReference>
<dbReference type="STRING" id="37001.A0A1A9X2V7"/>
<dbReference type="AlphaFoldDB" id="A0A1A9X2V7"/>
<comment type="subcellular location">
    <subcellularLocation>
        <location evidence="1 3">Nucleus</location>
    </subcellularLocation>
</comment>
<feature type="DNA-binding region" description="H-T-H motif" evidence="3">
    <location>
        <begin position="78"/>
        <end position="98"/>
    </location>
</feature>